<sequence>MTNRPPTGPSLSGSRSGVSSAAGRFWKSCWSSITFEMSFVSCLALFSSVSSDSLPAPTDSASWLSTGMSAVRNSISGSSGASTWRATGS</sequence>
<dbReference type="EMBL" id="CADCUF010000076">
    <property type="protein sequence ID" value="CAA9325622.1"/>
    <property type="molecule type" value="Genomic_DNA"/>
</dbReference>
<gene>
    <name evidence="2" type="ORF">AVDCRST_MAG24-554</name>
</gene>
<reference evidence="2" key="1">
    <citation type="submission" date="2020-02" db="EMBL/GenBank/DDBJ databases">
        <authorList>
            <person name="Meier V. D."/>
        </authorList>
    </citation>
    <scope>NUCLEOTIDE SEQUENCE</scope>
    <source>
        <strain evidence="2">AVDCRST_MAG24</strain>
    </source>
</reference>
<feature type="region of interest" description="Disordered" evidence="1">
    <location>
        <begin position="1"/>
        <end position="20"/>
    </location>
</feature>
<evidence type="ECO:0000313" key="2">
    <source>
        <dbReference type="EMBL" id="CAA9325622.1"/>
    </source>
</evidence>
<protein>
    <submittedName>
        <fullName evidence="2">Uncharacterized protein</fullName>
    </submittedName>
</protein>
<feature type="compositionally biased region" description="Low complexity" evidence="1">
    <location>
        <begin position="9"/>
        <end position="20"/>
    </location>
</feature>
<evidence type="ECO:0000256" key="1">
    <source>
        <dbReference type="SAM" id="MobiDB-lite"/>
    </source>
</evidence>
<dbReference type="AlphaFoldDB" id="A0A6J4L934"/>
<organism evidence="2">
    <name type="scientific">uncultured Nocardioidaceae bacterium</name>
    <dbReference type="NCBI Taxonomy" id="253824"/>
    <lineage>
        <taxon>Bacteria</taxon>
        <taxon>Bacillati</taxon>
        <taxon>Actinomycetota</taxon>
        <taxon>Actinomycetes</taxon>
        <taxon>Propionibacteriales</taxon>
        <taxon>Nocardioidaceae</taxon>
        <taxon>environmental samples</taxon>
    </lineage>
</organism>
<accession>A0A6J4L934</accession>
<proteinExistence type="predicted"/>
<name>A0A6J4L934_9ACTN</name>